<dbReference type="Pfam" id="PF13193">
    <property type="entry name" value="AMP-binding_C"/>
    <property type="match status" value="1"/>
</dbReference>
<accession>A0A7Y7E993</accession>
<dbReference type="Gene3D" id="3.30.300.30">
    <property type="match status" value="1"/>
</dbReference>
<evidence type="ECO:0000259" key="5">
    <source>
        <dbReference type="Pfam" id="PF00501"/>
    </source>
</evidence>
<dbReference type="GO" id="GO:0006637">
    <property type="term" value="P:acyl-CoA metabolic process"/>
    <property type="evidence" value="ECO:0007669"/>
    <property type="project" value="TreeGrafter"/>
</dbReference>
<dbReference type="GO" id="GO:0016405">
    <property type="term" value="F:CoA-ligase activity"/>
    <property type="evidence" value="ECO:0007669"/>
    <property type="project" value="UniProtKB-ARBA"/>
</dbReference>
<evidence type="ECO:0000259" key="6">
    <source>
        <dbReference type="Pfam" id="PF13193"/>
    </source>
</evidence>
<evidence type="ECO:0000256" key="4">
    <source>
        <dbReference type="ARBA" id="ARBA00022840"/>
    </source>
</evidence>
<dbReference type="GO" id="GO:0005524">
    <property type="term" value="F:ATP binding"/>
    <property type="evidence" value="ECO:0007669"/>
    <property type="project" value="UniProtKB-KW"/>
</dbReference>
<evidence type="ECO:0000256" key="1">
    <source>
        <dbReference type="ARBA" id="ARBA00006432"/>
    </source>
</evidence>
<dbReference type="InterPro" id="IPR051087">
    <property type="entry name" value="Mitochondrial_ACSM"/>
</dbReference>
<comment type="similarity">
    <text evidence="1">Belongs to the ATP-dependent AMP-binding enzyme family.</text>
</comment>
<feature type="domain" description="AMP-binding enzyme C-terminal" evidence="6">
    <location>
        <begin position="455"/>
        <end position="530"/>
    </location>
</feature>
<keyword evidence="4" id="KW-0067">ATP-binding</keyword>
<keyword evidence="2" id="KW-0436">Ligase</keyword>
<evidence type="ECO:0000313" key="7">
    <source>
        <dbReference type="EMBL" id="NVK80177.1"/>
    </source>
</evidence>
<dbReference type="InterPro" id="IPR045851">
    <property type="entry name" value="AMP-bd_C_sf"/>
</dbReference>
<dbReference type="PANTHER" id="PTHR43605">
    <property type="entry name" value="ACYL-COENZYME A SYNTHETASE"/>
    <property type="match status" value="1"/>
</dbReference>
<keyword evidence="3" id="KW-0547">Nucleotide-binding</keyword>
<keyword evidence="8" id="KW-1185">Reference proteome</keyword>
<dbReference type="AlphaFoldDB" id="A0A7Y7E993"/>
<dbReference type="InterPro" id="IPR042099">
    <property type="entry name" value="ANL_N_sf"/>
</dbReference>
<reference evidence="7 8" key="1">
    <citation type="submission" date="2020-04" db="EMBL/GenBank/DDBJ databases">
        <title>Draft Genome Sequence of Streptomyces morookaense DSM 40503, an 8-azaguanine-producing strain.</title>
        <authorList>
            <person name="Qi J."/>
            <person name="Gao J.-M."/>
        </authorList>
    </citation>
    <scope>NUCLEOTIDE SEQUENCE [LARGE SCALE GENOMIC DNA]</scope>
    <source>
        <strain evidence="7 8">DSM 40503</strain>
    </source>
</reference>
<dbReference type="PANTHER" id="PTHR43605:SF10">
    <property type="entry name" value="ACYL-COA SYNTHETASE MEDIUM CHAIN FAMILY MEMBER 3"/>
    <property type="match status" value="1"/>
</dbReference>
<dbReference type="EMBL" id="JABBXF010000047">
    <property type="protein sequence ID" value="NVK80177.1"/>
    <property type="molecule type" value="Genomic_DNA"/>
</dbReference>
<gene>
    <name evidence="7" type="ORF">HG542_21290</name>
</gene>
<evidence type="ECO:0000313" key="8">
    <source>
        <dbReference type="Proteomes" id="UP000587462"/>
    </source>
</evidence>
<sequence>MTRPEDAYDRMRRTAAHTMFRRSRDLLLDLRTDLDAARAAFTWPRPETFNWALEWFDVVAAGNPRPALELVQPGGGTTTVTYQELSARSDQLANWLAGQGIGRGERVMIALGQQTELWETLLACLKTGAVVIPVYTSLTRAEAEDRTGRGRVRHVICRSDLTDLFAGLPLATRTAVGAPVPGWADYAASYTAEERFVPSVPTPATDVAFAYFTSGTTSAPKLVTHTHSSYPVGHLSSMYFNGLQPGDRHLNVSAPGWAKHSWSSFFVPFTAEATLVVLPDEGVGPGDLPGLLAARDVTSLCAPPSLWSRLARHLDAAAPRLREATSAGEPLPAEIADAVERAWGVPVRDGYGQTETTALIGTTPGMPRRPGWLGRPLPGWDVRTDDGLVCVDLSADPVGMMAGYDPVATPSAPPVGTGTYLTGDVGETGPDGCIRILGRSDDVFKSGGHRVSPYELEAVLRSHPAVREAAVVPAAHPTLGRAAHAVVELTAERATTADELLAHVDARVTRALRVHSIAFTDRLPRTASGKVRRAALSTAPARS</sequence>
<organism evidence="7 8">
    <name type="scientific">Streptomyces morookaense</name>
    <name type="common">Streptoverticillium morookaense</name>
    <dbReference type="NCBI Taxonomy" id="1970"/>
    <lineage>
        <taxon>Bacteria</taxon>
        <taxon>Bacillati</taxon>
        <taxon>Actinomycetota</taxon>
        <taxon>Actinomycetes</taxon>
        <taxon>Kitasatosporales</taxon>
        <taxon>Streptomycetaceae</taxon>
        <taxon>Streptomyces</taxon>
    </lineage>
</organism>
<dbReference type="GO" id="GO:0015645">
    <property type="term" value="F:fatty acid ligase activity"/>
    <property type="evidence" value="ECO:0007669"/>
    <property type="project" value="TreeGrafter"/>
</dbReference>
<dbReference type="Pfam" id="PF00501">
    <property type="entry name" value="AMP-binding"/>
    <property type="match status" value="1"/>
</dbReference>
<dbReference type="GO" id="GO:0006633">
    <property type="term" value="P:fatty acid biosynthetic process"/>
    <property type="evidence" value="ECO:0007669"/>
    <property type="project" value="TreeGrafter"/>
</dbReference>
<dbReference type="Gene3D" id="3.40.50.12780">
    <property type="entry name" value="N-terminal domain of ligase-like"/>
    <property type="match status" value="1"/>
</dbReference>
<evidence type="ECO:0000256" key="3">
    <source>
        <dbReference type="ARBA" id="ARBA00022741"/>
    </source>
</evidence>
<comment type="caution">
    <text evidence="7">The sequence shown here is derived from an EMBL/GenBank/DDBJ whole genome shotgun (WGS) entry which is preliminary data.</text>
</comment>
<dbReference type="GO" id="GO:0004321">
    <property type="term" value="F:fatty-acyl-CoA synthase activity"/>
    <property type="evidence" value="ECO:0007669"/>
    <property type="project" value="TreeGrafter"/>
</dbReference>
<dbReference type="SUPFAM" id="SSF56801">
    <property type="entry name" value="Acetyl-CoA synthetase-like"/>
    <property type="match status" value="1"/>
</dbReference>
<dbReference type="RefSeq" id="WP_171083836.1">
    <property type="nucleotide sequence ID" value="NZ_BNBU01000004.1"/>
</dbReference>
<dbReference type="InterPro" id="IPR000873">
    <property type="entry name" value="AMP-dep_synth/lig_dom"/>
</dbReference>
<dbReference type="InterPro" id="IPR025110">
    <property type="entry name" value="AMP-bd_C"/>
</dbReference>
<proteinExistence type="inferred from homology"/>
<evidence type="ECO:0000256" key="2">
    <source>
        <dbReference type="ARBA" id="ARBA00022598"/>
    </source>
</evidence>
<protein>
    <submittedName>
        <fullName evidence="7">AMP-binding protein</fullName>
    </submittedName>
</protein>
<feature type="domain" description="AMP-dependent synthetase/ligase" evidence="5">
    <location>
        <begin position="64"/>
        <end position="383"/>
    </location>
</feature>
<name>A0A7Y7E993_STRMO</name>
<dbReference type="Proteomes" id="UP000587462">
    <property type="component" value="Unassembled WGS sequence"/>
</dbReference>